<evidence type="ECO:0000313" key="11">
    <source>
        <dbReference type="Proteomes" id="UP001187192"/>
    </source>
</evidence>
<gene>
    <name evidence="10" type="ORF">TIFTF001_003485</name>
</gene>
<accession>A0AA88DAM2</accession>
<dbReference type="Pfam" id="PF01602">
    <property type="entry name" value="Adaptin_N"/>
    <property type="match status" value="1"/>
</dbReference>
<dbReference type="FunFam" id="2.60.40.1150:FF:000002">
    <property type="entry name" value="Beta-adaptin-like protein C"/>
    <property type="match status" value="1"/>
</dbReference>
<comment type="similarity">
    <text evidence="1 6">Belongs to the adaptor complexes large subunit family.</text>
</comment>
<keyword evidence="3 6" id="KW-0653">Protein transport</keyword>
<proteinExistence type="inferred from homology"/>
<dbReference type="Pfam" id="PF02883">
    <property type="entry name" value="Alpha_adaptinC2"/>
    <property type="match status" value="1"/>
</dbReference>
<dbReference type="GO" id="GO:0030131">
    <property type="term" value="C:clathrin adaptor complex"/>
    <property type="evidence" value="ECO:0007669"/>
    <property type="project" value="InterPro"/>
</dbReference>
<dbReference type="PIRSF" id="PIRSF002291">
    <property type="entry name" value="AP_complex_beta"/>
    <property type="match status" value="1"/>
</dbReference>
<evidence type="ECO:0000256" key="2">
    <source>
        <dbReference type="ARBA" id="ARBA00022448"/>
    </source>
</evidence>
<feature type="domain" description="Clathrin adaptor alpha/beta/gamma-adaptin appendage Ig-like subdomain" evidence="8">
    <location>
        <begin position="722"/>
        <end position="836"/>
    </location>
</feature>
<dbReference type="PANTHER" id="PTHR11134">
    <property type="entry name" value="ADAPTOR COMPLEX SUBUNIT BETA FAMILY MEMBER"/>
    <property type="match status" value="1"/>
</dbReference>
<dbReference type="EMBL" id="BTGU01000003">
    <property type="protein sequence ID" value="GMN32004.1"/>
    <property type="molecule type" value="Genomic_DNA"/>
</dbReference>
<dbReference type="FunFam" id="3.30.310.10:FF:000012">
    <property type="entry name" value="Beta-adaptin-like protein"/>
    <property type="match status" value="1"/>
</dbReference>
<evidence type="ECO:0000256" key="1">
    <source>
        <dbReference type="ARBA" id="ARBA00006613"/>
    </source>
</evidence>
<organism evidence="10 11">
    <name type="scientific">Ficus carica</name>
    <name type="common">Common fig</name>
    <dbReference type="NCBI Taxonomy" id="3494"/>
    <lineage>
        <taxon>Eukaryota</taxon>
        <taxon>Viridiplantae</taxon>
        <taxon>Streptophyta</taxon>
        <taxon>Embryophyta</taxon>
        <taxon>Tracheophyta</taxon>
        <taxon>Spermatophyta</taxon>
        <taxon>Magnoliopsida</taxon>
        <taxon>eudicotyledons</taxon>
        <taxon>Gunneridae</taxon>
        <taxon>Pentapetalae</taxon>
        <taxon>rosids</taxon>
        <taxon>fabids</taxon>
        <taxon>Rosales</taxon>
        <taxon>Moraceae</taxon>
        <taxon>Ficeae</taxon>
        <taxon>Ficus</taxon>
    </lineage>
</organism>
<name>A0AA88DAM2_FICCA</name>
<reference evidence="10" key="1">
    <citation type="submission" date="2023-07" db="EMBL/GenBank/DDBJ databases">
        <title>draft genome sequence of fig (Ficus carica).</title>
        <authorList>
            <person name="Takahashi T."/>
            <person name="Nishimura K."/>
        </authorList>
    </citation>
    <scope>NUCLEOTIDE SEQUENCE</scope>
</reference>
<comment type="caution">
    <text evidence="10">The sequence shown here is derived from an EMBL/GenBank/DDBJ whole genome shotgun (WGS) entry which is preliminary data.</text>
</comment>
<dbReference type="GO" id="GO:0016192">
    <property type="term" value="P:vesicle-mediated transport"/>
    <property type="evidence" value="ECO:0007669"/>
    <property type="project" value="InterPro"/>
</dbReference>
<evidence type="ECO:0000256" key="5">
    <source>
        <dbReference type="ARBA" id="ARBA00029433"/>
    </source>
</evidence>
<dbReference type="InterPro" id="IPR002553">
    <property type="entry name" value="Clathrin/coatomer_adapt-like_N"/>
</dbReference>
<dbReference type="SUPFAM" id="SSF49348">
    <property type="entry name" value="Clathrin adaptor appendage domain"/>
    <property type="match status" value="1"/>
</dbReference>
<evidence type="ECO:0000256" key="3">
    <source>
        <dbReference type="ARBA" id="ARBA00022927"/>
    </source>
</evidence>
<dbReference type="InterPro" id="IPR016024">
    <property type="entry name" value="ARM-type_fold"/>
</dbReference>
<comment type="function">
    <text evidence="6">Subunit of clathrin-associated adaptor protein complex that plays a role in protein sorting in the late-Golgi/trans-Golgi network (TGN) and/or endosomes. The AP complexes mediate both the recruitment of clathrin to membranes and the recognition of sorting signals within the cytosolic tails of transmembrane cargo molecules.</text>
</comment>
<dbReference type="Pfam" id="PF09066">
    <property type="entry name" value="B2-adapt-app_C"/>
    <property type="match status" value="1"/>
</dbReference>
<dbReference type="InterPro" id="IPR013037">
    <property type="entry name" value="Clathrin_b-adaptin_app_Ig-like"/>
</dbReference>
<dbReference type="InterPro" id="IPR012295">
    <property type="entry name" value="TBP_dom_sf"/>
</dbReference>
<dbReference type="GO" id="GO:0030276">
    <property type="term" value="F:clathrin binding"/>
    <property type="evidence" value="ECO:0007669"/>
    <property type="project" value="InterPro"/>
</dbReference>
<dbReference type="SUPFAM" id="SSF48371">
    <property type="entry name" value="ARM repeat"/>
    <property type="match status" value="1"/>
</dbReference>
<dbReference type="InterPro" id="IPR015151">
    <property type="entry name" value="B-adaptin_app_sub_C"/>
</dbReference>
<dbReference type="Proteomes" id="UP001187192">
    <property type="component" value="Unassembled WGS sequence"/>
</dbReference>
<evidence type="ECO:0000256" key="7">
    <source>
        <dbReference type="SAM" id="MobiDB-lite"/>
    </source>
</evidence>
<dbReference type="InterPro" id="IPR026739">
    <property type="entry name" value="AP_beta"/>
</dbReference>
<dbReference type="InterPro" id="IPR016342">
    <property type="entry name" value="AP_complex_bsu_1_2_4"/>
</dbReference>
<dbReference type="GO" id="GO:0012505">
    <property type="term" value="C:endomembrane system"/>
    <property type="evidence" value="ECO:0007669"/>
    <property type="project" value="UniProtKB-SubCell"/>
</dbReference>
<evidence type="ECO:0000259" key="8">
    <source>
        <dbReference type="SMART" id="SM00809"/>
    </source>
</evidence>
<feature type="domain" description="Beta-adaptin appendage C-terminal subdomain" evidence="9">
    <location>
        <begin position="845"/>
        <end position="956"/>
    </location>
</feature>
<evidence type="ECO:0000259" key="9">
    <source>
        <dbReference type="SMART" id="SM01020"/>
    </source>
</evidence>
<dbReference type="SMART" id="SM00809">
    <property type="entry name" value="Alpha_adaptinC2"/>
    <property type="match status" value="1"/>
</dbReference>
<dbReference type="SMART" id="SM01020">
    <property type="entry name" value="B2-adapt-app_C"/>
    <property type="match status" value="1"/>
</dbReference>
<dbReference type="InterPro" id="IPR009028">
    <property type="entry name" value="Coatomer/calthrin_app_sub_C"/>
</dbReference>
<comment type="subcellular location">
    <subcellularLocation>
        <location evidence="5">Endomembrane system</location>
        <topology evidence="5">Peripheral membrane protein</topology>
        <orientation evidence="5">Cytoplasmic side</orientation>
    </subcellularLocation>
</comment>
<evidence type="ECO:0000313" key="10">
    <source>
        <dbReference type="EMBL" id="GMN32004.1"/>
    </source>
</evidence>
<feature type="compositionally biased region" description="Low complexity" evidence="7">
    <location>
        <begin position="660"/>
        <end position="683"/>
    </location>
</feature>
<dbReference type="AlphaFoldDB" id="A0AA88DAM2"/>
<dbReference type="GO" id="GO:0006886">
    <property type="term" value="P:intracellular protein transport"/>
    <property type="evidence" value="ECO:0007669"/>
    <property type="project" value="InterPro"/>
</dbReference>
<keyword evidence="2 6" id="KW-0813">Transport</keyword>
<dbReference type="SUPFAM" id="SSF55711">
    <property type="entry name" value="Subdomain of clathrin and coatomer appendage domain"/>
    <property type="match status" value="1"/>
</dbReference>
<evidence type="ECO:0000256" key="6">
    <source>
        <dbReference type="PIRNR" id="PIRNR002291"/>
    </source>
</evidence>
<comment type="subunit">
    <text evidence="6">Adaptor protein complexes are heterotetramers composed of two large adaptins (beta-type subunit and alpha-type or delta-type or epsilon-type or gamma-type subunit), a medium adaptin (mu-type subunit) and a small adaptin (sigma-type subunit).</text>
</comment>
<dbReference type="FunFam" id="1.25.10.10:FF:001573">
    <property type="entry name" value="Beta-adaptin-like protein C"/>
    <property type="match status" value="1"/>
</dbReference>
<dbReference type="Gene3D" id="1.25.10.10">
    <property type="entry name" value="Leucine-rich Repeat Variant"/>
    <property type="match status" value="1"/>
</dbReference>
<feature type="region of interest" description="Disordered" evidence="7">
    <location>
        <begin position="638"/>
        <end position="704"/>
    </location>
</feature>
<keyword evidence="11" id="KW-1185">Reference proteome</keyword>
<dbReference type="InterPro" id="IPR011989">
    <property type="entry name" value="ARM-like"/>
</dbReference>
<evidence type="ECO:0000256" key="4">
    <source>
        <dbReference type="ARBA" id="ARBA00023136"/>
    </source>
</evidence>
<dbReference type="InterPro" id="IPR008152">
    <property type="entry name" value="Clathrin_a/b/g-adaptin_app_Ig"/>
</dbReference>
<dbReference type="Gene3D" id="3.30.310.10">
    <property type="entry name" value="TATA-Binding Protein"/>
    <property type="match status" value="1"/>
</dbReference>
<dbReference type="InterPro" id="IPR013041">
    <property type="entry name" value="Clathrin_app_Ig-like_sf"/>
</dbReference>
<protein>
    <recommendedName>
        <fullName evidence="6">Beta-adaptin-like protein</fullName>
    </recommendedName>
</protein>
<feature type="compositionally biased region" description="Pro residues" evidence="7">
    <location>
        <begin position="689"/>
        <end position="700"/>
    </location>
</feature>
<dbReference type="Gene3D" id="2.60.40.1150">
    <property type="match status" value="1"/>
</dbReference>
<sequence length="957" mass="106080">MSGHDSKYFSTTKKGEIPELKEELNSQYKVPVSFSLSLSLSSPLSLSISTLSCMCIFLCASASWISDLRSLMFSIFVALRCSISRRSVGMLCGLGRRSVFRLVPGKSVGKWEEIGNFGELNAIDSQDPNPLIRALAVRTMGCIRVDKITEYLCDPLQRCLKDDDPYVRKTAAICVAKLFDINAELVEDRGFLDSLKDLISDNNPMVVANAVAALAEIQENSNRPIFEITSHTLSKLLTALNECTEWGQVFILDALSRYKAADAREAENIVERVTPRLQHANCAVVLSAVKMILQQMELITSTDVVRNLCKKMAPPLVTLLSAEPEIQYVALRNINLIVQRRPTILAHEIKVFFCKYNDPIYVKMEKLEIMIKLASDRNIDQVLLEFKEYATEVDVDFVRKAVRAIGRCAIKLERAAERCISVLLELIKIKVNYVVQEAIIVIKDIFRRYPNTYESIIATLCESLDTLDEPEAKASMIWIIGEYAERIDNADELLESFLESFPEEPAQVQLQLLTATVKLFLKKPTEGPQQMIQVVLNNATVETDNPDLRDRAYIYWRLLSTDPEPTLFWLVTETGVWVTRYLACTWVAFSAKDVVLAEKPVISDDSNQLDSSLLDELLANIATLSSVYHKPPEAFVTRVKTTTQRTEDDEYAEGSEAGYSESPAHAADSAASPPSSSGSVPYAGVRQPGPGPTQPAPAAPVPDLLGDLIGLDNSSIVPVDQPATPAGPPLPVVLPESTGQGLQISAQLTRRDGQIFYSILFENNSQVPLDGIMIQFNKNTFGLAAAGPLQVPQLQPGTSSRTLLPMVVFQNMSQGPPSSLLQVAVKNNQQPVWYFNDKISIHVFFTEEGRMERASFLETWRSLPDSNEVSKDFPGVVISSVEATLDQLAASNMFFIARRKHANQDVFYFSAKLPQGTPFLIELTTVVGNPGVKCAIKTPNPDMAPLFFESVETLLRA</sequence>
<keyword evidence="4 6" id="KW-0472">Membrane</keyword>